<dbReference type="PANTHER" id="PTHR10015:SF427">
    <property type="entry name" value="HEAT SHOCK FACTOR PROTEIN"/>
    <property type="match status" value="1"/>
</dbReference>
<evidence type="ECO:0000256" key="1">
    <source>
        <dbReference type="ARBA" id="ARBA00004123"/>
    </source>
</evidence>
<dbReference type="Gene3D" id="1.10.10.10">
    <property type="entry name" value="Winged helix-like DNA-binding domain superfamily/Winged helix DNA-binding domain"/>
    <property type="match status" value="1"/>
</dbReference>
<dbReference type="AlphaFoldDB" id="A0A261Y8F3"/>
<feature type="domain" description="HSF-type DNA-binding" evidence="9">
    <location>
        <begin position="65"/>
        <end position="172"/>
    </location>
</feature>
<dbReference type="EMBL" id="MVBO01000001">
    <property type="protein sequence ID" value="OZJ06869.1"/>
    <property type="molecule type" value="Genomic_DNA"/>
</dbReference>
<dbReference type="OrthoDB" id="60033at2759"/>
<name>A0A261Y8F3_9FUNG</name>
<dbReference type="GO" id="GO:0043565">
    <property type="term" value="F:sequence-specific DNA binding"/>
    <property type="evidence" value="ECO:0007669"/>
    <property type="project" value="InterPro"/>
</dbReference>
<dbReference type="GO" id="GO:0003700">
    <property type="term" value="F:DNA-binding transcription factor activity"/>
    <property type="evidence" value="ECO:0007669"/>
    <property type="project" value="InterPro"/>
</dbReference>
<feature type="compositionally biased region" description="Polar residues" evidence="8">
    <location>
        <begin position="360"/>
        <end position="370"/>
    </location>
</feature>
<keyword evidence="6" id="KW-0539">Nucleus</keyword>
<organism evidence="10 11">
    <name type="scientific">Bifiguratus adelaidae</name>
    <dbReference type="NCBI Taxonomy" id="1938954"/>
    <lineage>
        <taxon>Eukaryota</taxon>
        <taxon>Fungi</taxon>
        <taxon>Fungi incertae sedis</taxon>
        <taxon>Mucoromycota</taxon>
        <taxon>Mucoromycotina</taxon>
        <taxon>Endogonomycetes</taxon>
        <taxon>Endogonales</taxon>
        <taxon>Endogonales incertae sedis</taxon>
        <taxon>Bifiguratus</taxon>
    </lineage>
</organism>
<accession>A0A261Y8F3</accession>
<feature type="region of interest" description="Disordered" evidence="8">
    <location>
        <begin position="565"/>
        <end position="608"/>
    </location>
</feature>
<comment type="caution">
    <text evidence="10">The sequence shown here is derived from an EMBL/GenBank/DDBJ whole genome shotgun (WGS) entry which is preliminary data.</text>
</comment>
<evidence type="ECO:0000313" key="11">
    <source>
        <dbReference type="Proteomes" id="UP000242875"/>
    </source>
</evidence>
<evidence type="ECO:0000256" key="7">
    <source>
        <dbReference type="RuleBase" id="RU004020"/>
    </source>
</evidence>
<dbReference type="Pfam" id="PF00447">
    <property type="entry name" value="HSF_DNA-bind"/>
    <property type="match status" value="1"/>
</dbReference>
<keyword evidence="11" id="KW-1185">Reference proteome</keyword>
<feature type="region of interest" description="Disordered" evidence="8">
    <location>
        <begin position="331"/>
        <end position="465"/>
    </location>
</feature>
<feature type="compositionally biased region" description="Polar residues" evidence="8">
    <location>
        <begin position="31"/>
        <end position="48"/>
    </location>
</feature>
<sequence>MSSRQSQRLTGSDTQQSSGSNGASLGRRQRSNSTTGVTRRPSQSNSVQPYHHQMIGPIVGQTTKSLTAFVTKLFSMLEDQHNEDLISWSAQGDSFTVWNAADFSRIVLPQYFKHNNWQSFIRQLNMYGFHKVNDVLHSPSSPPGGTSAQIWEFKHPEFQQGAPDLLHLVRRKSARQSAQTQSSASTSTTTSTVKKEISNPPPNPAGMQSSMPSHPSESYHSTTMSVDLPSVFSSTPNMPIAARETENRMESLSARISHLEDTLRYVWEGYGTIHRQTAEGREFAARHQTALERMCHILERLTSGSWEESVSPQQAVINLRQDLSRLRQDLTSEHLSPPPPFFMPRTAGIAPASGMKEPYRSSTRYENSGYPSEWRSSEPVPKSQTVYDVADRSSLPTSASRFSPGLAPSSSFSFVSTSRPPPSGSPSSQQALPIPNRSSFAAGGTQSRSSSSSISSTGSGVLHGIANEPSHTIASQSHYTLPRGSQQLTVTGPQSGPSVSPPTQSISWIYQTKPSATESEPTSHRVVEHHIHPRSSSLRQNLPQTSLSSHSLRKISALLNPVEITQHASSSDERLSESPSQPIVASEAEGAVVVEPSTSTTPMDEDED</sequence>
<reference evidence="10 11" key="1">
    <citation type="journal article" date="2017" name="Mycologia">
        <title>Bifiguratus adelaidae, gen. et sp. nov., a new member of Mucoromycotina in endophytic and soil-dwelling habitats.</title>
        <authorList>
            <person name="Torres-Cruz T.J."/>
            <person name="Billingsley Tobias T.L."/>
            <person name="Almatruk M."/>
            <person name="Hesse C."/>
            <person name="Kuske C.R."/>
            <person name="Desiro A."/>
            <person name="Benucci G.M."/>
            <person name="Bonito G."/>
            <person name="Stajich J.E."/>
            <person name="Dunlap C."/>
            <person name="Arnold A.E."/>
            <person name="Porras-Alfaro A."/>
        </authorList>
    </citation>
    <scope>NUCLEOTIDE SEQUENCE [LARGE SCALE GENOMIC DNA]</scope>
    <source>
        <strain evidence="10 11">AZ0501</strain>
    </source>
</reference>
<feature type="region of interest" description="Disordered" evidence="8">
    <location>
        <begin position="485"/>
        <end position="549"/>
    </location>
</feature>
<evidence type="ECO:0000256" key="3">
    <source>
        <dbReference type="ARBA" id="ARBA00023015"/>
    </source>
</evidence>
<evidence type="ECO:0000256" key="4">
    <source>
        <dbReference type="ARBA" id="ARBA00023125"/>
    </source>
</evidence>
<comment type="subcellular location">
    <subcellularLocation>
        <location evidence="1">Nucleus</location>
    </subcellularLocation>
</comment>
<protein>
    <recommendedName>
        <fullName evidence="9">HSF-type DNA-binding domain-containing protein</fullName>
    </recommendedName>
</protein>
<gene>
    <name evidence="10" type="ORF">BZG36_00025</name>
</gene>
<dbReference type="SUPFAM" id="SSF46785">
    <property type="entry name" value="Winged helix' DNA-binding domain"/>
    <property type="match status" value="1"/>
</dbReference>
<dbReference type="GO" id="GO:0005634">
    <property type="term" value="C:nucleus"/>
    <property type="evidence" value="ECO:0007669"/>
    <property type="project" value="UniProtKB-SubCell"/>
</dbReference>
<feature type="region of interest" description="Disordered" evidence="8">
    <location>
        <begin position="171"/>
        <end position="232"/>
    </location>
</feature>
<evidence type="ECO:0000256" key="2">
    <source>
        <dbReference type="ARBA" id="ARBA00006403"/>
    </source>
</evidence>
<dbReference type="Proteomes" id="UP000242875">
    <property type="component" value="Unassembled WGS sequence"/>
</dbReference>
<feature type="compositionally biased region" description="Basic and acidic residues" evidence="8">
    <location>
        <begin position="521"/>
        <end position="530"/>
    </location>
</feature>
<evidence type="ECO:0000256" key="5">
    <source>
        <dbReference type="ARBA" id="ARBA00023163"/>
    </source>
</evidence>
<dbReference type="PANTHER" id="PTHR10015">
    <property type="entry name" value="HEAT SHOCK TRANSCRIPTION FACTOR"/>
    <property type="match status" value="1"/>
</dbReference>
<dbReference type="InterPro" id="IPR036390">
    <property type="entry name" value="WH_DNA-bd_sf"/>
</dbReference>
<proteinExistence type="inferred from homology"/>
<evidence type="ECO:0000256" key="6">
    <source>
        <dbReference type="ARBA" id="ARBA00023242"/>
    </source>
</evidence>
<feature type="compositionally biased region" description="Low complexity" evidence="8">
    <location>
        <begin position="577"/>
        <end position="595"/>
    </location>
</feature>
<dbReference type="SMART" id="SM00415">
    <property type="entry name" value="HSF"/>
    <property type="match status" value="1"/>
</dbReference>
<feature type="compositionally biased region" description="Low complexity" evidence="8">
    <location>
        <begin position="443"/>
        <end position="460"/>
    </location>
</feature>
<comment type="similarity">
    <text evidence="2 7">Belongs to the HSF family.</text>
</comment>
<dbReference type="FunFam" id="1.10.10.10:FF:000027">
    <property type="entry name" value="Heat shock transcription factor 1"/>
    <property type="match status" value="1"/>
</dbReference>
<keyword evidence="3" id="KW-0805">Transcription regulation</keyword>
<feature type="compositionally biased region" description="Polar residues" evidence="8">
    <location>
        <begin position="534"/>
        <end position="549"/>
    </location>
</feature>
<evidence type="ECO:0000313" key="10">
    <source>
        <dbReference type="EMBL" id="OZJ06869.1"/>
    </source>
</evidence>
<feature type="compositionally biased region" description="Polar residues" evidence="8">
    <location>
        <begin position="1"/>
        <end position="23"/>
    </location>
</feature>
<feature type="compositionally biased region" description="Low complexity" evidence="8">
    <location>
        <begin position="175"/>
        <end position="192"/>
    </location>
</feature>
<dbReference type="PRINTS" id="PR00056">
    <property type="entry name" value="HSFDOMAIN"/>
</dbReference>
<feature type="region of interest" description="Disordered" evidence="8">
    <location>
        <begin position="1"/>
        <end position="50"/>
    </location>
</feature>
<dbReference type="InterPro" id="IPR036388">
    <property type="entry name" value="WH-like_DNA-bd_sf"/>
</dbReference>
<keyword evidence="4" id="KW-0238">DNA-binding</keyword>
<feature type="compositionally biased region" description="Low complexity" evidence="8">
    <location>
        <begin position="408"/>
        <end position="418"/>
    </location>
</feature>
<feature type="compositionally biased region" description="Polar residues" evidence="8">
    <location>
        <begin position="485"/>
        <end position="520"/>
    </location>
</feature>
<keyword evidence="5" id="KW-0804">Transcription</keyword>
<evidence type="ECO:0000259" key="9">
    <source>
        <dbReference type="SMART" id="SM00415"/>
    </source>
</evidence>
<evidence type="ECO:0000256" key="8">
    <source>
        <dbReference type="SAM" id="MobiDB-lite"/>
    </source>
</evidence>
<dbReference type="InterPro" id="IPR000232">
    <property type="entry name" value="HSF_DNA-bd"/>
</dbReference>
<feature type="compositionally biased region" description="Polar residues" evidence="8">
    <location>
        <begin position="206"/>
        <end position="232"/>
    </location>
</feature>